<evidence type="ECO:0000313" key="1">
    <source>
        <dbReference type="EnsemblPlants" id="ORUFI03G03440.1"/>
    </source>
</evidence>
<dbReference type="OMA" id="NPILRLW"/>
<keyword evidence="2" id="KW-1185">Reference proteome</keyword>
<dbReference type="Proteomes" id="UP000008022">
    <property type="component" value="Unassembled WGS sequence"/>
</dbReference>
<reference evidence="2" key="1">
    <citation type="submission" date="2013-06" db="EMBL/GenBank/DDBJ databases">
        <authorList>
            <person name="Zhao Q."/>
        </authorList>
    </citation>
    <scope>NUCLEOTIDE SEQUENCE</scope>
    <source>
        <strain evidence="2">cv. W1943</strain>
    </source>
</reference>
<dbReference type="InterPro" id="IPR012871">
    <property type="entry name" value="DUF1668_ORYSA"/>
</dbReference>
<protein>
    <submittedName>
        <fullName evidence="1">Uncharacterized protein</fullName>
    </submittedName>
</protein>
<dbReference type="Gramene" id="ORUFI03G03440.1">
    <property type="protein sequence ID" value="ORUFI03G03440.1"/>
    <property type="gene ID" value="ORUFI03G03440"/>
</dbReference>
<dbReference type="EnsemblPlants" id="ORUFI03G03440.1">
    <property type="protein sequence ID" value="ORUFI03G03440.1"/>
    <property type="gene ID" value="ORUFI03G03440"/>
</dbReference>
<dbReference type="HOGENOM" id="CLU_018267_4_0_1"/>
<sequence length="706" mass="79474">MESTLGHSRRFLNLIVGMSGVKSLCCIDLMHQPLFNPTTPTTQPPNGNGSQSVPQTPAALMMEQLVVPASSFSFQASPSAPNYDQRKIECFPLTGRQDWGSSLFVIERFPKSEVSYQVEAFVYRHPSPARYSRTWHCELLPPPPYLHEPNKYNRRLEICSYAALGSSSICISFNGISTYRLNIATQTWEEVGKWTLPFHGKVEYVPELNLWFGLSAESHHLAAADLSSLELDSQPQLLVGPWKELHLPEEWKECEDSQLVSLGFGKFCVARFLHPNDRIHKGELGDEELSSQNCITVLTGVEVVPRVPNANVNSNSSGSVSSNGISELRMIPHKSRCHTSNGTIVHTPSPPESAVAQDSTAQTPVAASTMERLQLPNPILRLWNRYFFPLSEHKILSVDKSGCSLLFDANTRHLVTMPFLNKPKRDPISLFIPNGDGDDGGSIFVMDRVPKLEIGSRAQTSDQFEAFIYRKNFVDCQLLPPPPYLRDYKHCERRHKINAYAVVDGGSQICISVEDVGTYCLDTASHTWSQVGDWTLPFDAKLEYVPELKLWFGFSAGAQHFAASDLSSMDCQSQPQLVGPWKELEPPMEWRETYDSQLVNLGSGRFCIARFFQTKREGCYDEDDVYLWQDVTALTGVEVKPYVHDGSYSGSGSCSRNGEVKLEMHTHKSLCHMTERFGIDDVMYELSNKDWKVIEERIEKKLSSWK</sequence>
<name>A0A0E0NPP2_ORYRU</name>
<reference evidence="1" key="2">
    <citation type="submission" date="2015-06" db="UniProtKB">
        <authorList>
            <consortium name="EnsemblPlants"/>
        </authorList>
    </citation>
    <scope>IDENTIFICATION</scope>
</reference>
<accession>A0A0E0NPP2</accession>
<evidence type="ECO:0000313" key="2">
    <source>
        <dbReference type="Proteomes" id="UP000008022"/>
    </source>
</evidence>
<dbReference type="PANTHER" id="PTHR33085:SF145">
    <property type="entry name" value="OS05G0302200 PROTEIN"/>
    <property type="match status" value="1"/>
</dbReference>
<proteinExistence type="predicted"/>
<organism evidence="1 2">
    <name type="scientific">Oryza rufipogon</name>
    <name type="common">Brownbeard rice</name>
    <name type="synonym">Asian wild rice</name>
    <dbReference type="NCBI Taxonomy" id="4529"/>
    <lineage>
        <taxon>Eukaryota</taxon>
        <taxon>Viridiplantae</taxon>
        <taxon>Streptophyta</taxon>
        <taxon>Embryophyta</taxon>
        <taxon>Tracheophyta</taxon>
        <taxon>Spermatophyta</taxon>
        <taxon>Magnoliopsida</taxon>
        <taxon>Liliopsida</taxon>
        <taxon>Poales</taxon>
        <taxon>Poaceae</taxon>
        <taxon>BOP clade</taxon>
        <taxon>Oryzoideae</taxon>
        <taxon>Oryzeae</taxon>
        <taxon>Oryzinae</taxon>
        <taxon>Oryza</taxon>
    </lineage>
</organism>
<dbReference type="Pfam" id="PF07893">
    <property type="entry name" value="DUF1668"/>
    <property type="match status" value="2"/>
</dbReference>
<dbReference type="AlphaFoldDB" id="A0A0E0NPP2"/>
<dbReference type="PANTHER" id="PTHR33085">
    <property type="entry name" value="OS12G0113100 PROTEIN-RELATED"/>
    <property type="match status" value="1"/>
</dbReference>